<evidence type="ECO:0000313" key="1">
    <source>
        <dbReference type="EMBL" id="BDP40640.1"/>
    </source>
</evidence>
<accession>A0ABM8AAL8</accession>
<keyword evidence="2" id="KW-1185">Reference proteome</keyword>
<dbReference type="Proteomes" id="UP001064971">
    <property type="component" value="Chromosome"/>
</dbReference>
<gene>
    <name evidence="1" type="ORF">DAETH_06090</name>
</gene>
<protein>
    <recommendedName>
        <fullName evidence="3">Nuclear transport factor 2 family protein</fullName>
    </recommendedName>
</protein>
<dbReference type="EMBL" id="AP026560">
    <property type="protein sequence ID" value="BDP40640.1"/>
    <property type="molecule type" value="Genomic_DNA"/>
</dbReference>
<dbReference type="InterPro" id="IPR032710">
    <property type="entry name" value="NTF2-like_dom_sf"/>
</dbReference>
<sequence>MNTPAEVVRAWEEAVDARNEMRLLALSAPDIEIVGPRGSAYGHAVLAD</sequence>
<reference evidence="1" key="1">
    <citation type="submission" date="2022-07" db="EMBL/GenBank/DDBJ databases">
        <title>Complete Genome Sequence of the Radioresistant Bacterium Deinococcus aetherius ST0316, Isolated from the Air Dust collected in Lower Stratosphere above Japan.</title>
        <authorList>
            <person name="Satoh K."/>
            <person name="Hagiwara K."/>
            <person name="Katsumata K."/>
            <person name="Kubo A."/>
            <person name="Yokobori S."/>
            <person name="Yamagishi A."/>
            <person name="Oono Y."/>
            <person name="Narumi I."/>
        </authorList>
    </citation>
    <scope>NUCLEOTIDE SEQUENCE</scope>
    <source>
        <strain evidence="1">ST0316</strain>
    </source>
</reference>
<organism evidence="1 2">
    <name type="scientific">Deinococcus aetherius</name>
    <dbReference type="NCBI Taxonomy" id="200252"/>
    <lineage>
        <taxon>Bacteria</taxon>
        <taxon>Thermotogati</taxon>
        <taxon>Deinococcota</taxon>
        <taxon>Deinococci</taxon>
        <taxon>Deinococcales</taxon>
        <taxon>Deinococcaceae</taxon>
        <taxon>Deinococcus</taxon>
    </lineage>
</organism>
<dbReference type="RefSeq" id="WP_264776468.1">
    <property type="nucleotide sequence ID" value="NZ_AP026560.1"/>
</dbReference>
<dbReference type="SUPFAM" id="SSF54427">
    <property type="entry name" value="NTF2-like"/>
    <property type="match status" value="1"/>
</dbReference>
<evidence type="ECO:0000313" key="2">
    <source>
        <dbReference type="Proteomes" id="UP001064971"/>
    </source>
</evidence>
<proteinExistence type="predicted"/>
<name>A0ABM8AAL8_9DEIO</name>
<evidence type="ECO:0008006" key="3">
    <source>
        <dbReference type="Google" id="ProtNLM"/>
    </source>
</evidence>